<evidence type="ECO:0000313" key="8">
    <source>
        <dbReference type="EMBL" id="MPY67658.1"/>
    </source>
</evidence>
<dbReference type="PANTHER" id="PTHR43586">
    <property type="entry name" value="CYSTEINE DESULFURASE"/>
    <property type="match status" value="1"/>
</dbReference>
<dbReference type="EC" id="2.8.1.7" evidence="3"/>
<dbReference type="Gene3D" id="3.90.1150.10">
    <property type="entry name" value="Aspartate Aminotransferase, domain 1"/>
    <property type="match status" value="1"/>
</dbReference>
<dbReference type="PIRSF" id="PIRSF005572">
    <property type="entry name" value="NifS"/>
    <property type="match status" value="1"/>
</dbReference>
<proteinExistence type="inferred from homology"/>
<dbReference type="Gene3D" id="3.40.640.10">
    <property type="entry name" value="Type I PLP-dependent aspartate aminotransferase-like (Major domain)"/>
    <property type="match status" value="1"/>
</dbReference>
<dbReference type="InterPro" id="IPR010970">
    <property type="entry name" value="Cys_dSase_SufS"/>
</dbReference>
<dbReference type="InterPro" id="IPR016454">
    <property type="entry name" value="Cysteine_dSase"/>
</dbReference>
<sequence>MTLSSRPTSSGPSWTDLDVRADFPLLSRLENGHPLVYLDTAATSQKPRAVLEATDSFFTVHNANVHRGVYGLAQEATELYEAARTTLAAFLNAPDPRNLVFTRGTTEAINLVAHAWGRYALRPGDEIVVTELEHHSNLVPWQLAAGATGARLRAVRLTPEGRLDLGHLRELLASGRVRMVAVAHVSNVLGTVHPVAQIARLAHAAGALCLVDGAQAAGHRAVDVQALGADFYALSGHKMYGPTGIGALWGRAELLEAMPPFMGGGEMIETVEIGESTFAPPPLRFEPGTPPAAQAVGLAAAVRFLEAIGLDRVRAHEAALLERALRGLDALPDVVTYGPQGEDRAGVISFNVRGVHPHDVATFLDEDGVTVRAGQHCAQPAMRALGVDATARASFGVYTTPEDVDAFLRAVERCAAFFASA</sequence>
<evidence type="ECO:0000256" key="3">
    <source>
        <dbReference type="ARBA" id="ARBA00012239"/>
    </source>
</evidence>
<dbReference type="InterPro" id="IPR000192">
    <property type="entry name" value="Aminotrans_V_dom"/>
</dbReference>
<evidence type="ECO:0000256" key="1">
    <source>
        <dbReference type="ARBA" id="ARBA00001933"/>
    </source>
</evidence>
<dbReference type="CDD" id="cd06453">
    <property type="entry name" value="SufS_like"/>
    <property type="match status" value="1"/>
</dbReference>
<dbReference type="InterPro" id="IPR015421">
    <property type="entry name" value="PyrdxlP-dep_Trfase_major"/>
</dbReference>
<comment type="cofactor">
    <cofactor evidence="1">
        <name>pyridoxal 5'-phosphate</name>
        <dbReference type="ChEBI" id="CHEBI:597326"/>
    </cofactor>
</comment>
<dbReference type="GO" id="GO:0030170">
    <property type="term" value="F:pyridoxal phosphate binding"/>
    <property type="evidence" value="ECO:0007669"/>
    <property type="project" value="InterPro"/>
</dbReference>
<gene>
    <name evidence="8" type="ORF">F8S09_13350</name>
</gene>
<accession>A0A7X1NXK9</accession>
<dbReference type="Proteomes" id="UP000484842">
    <property type="component" value="Unassembled WGS sequence"/>
</dbReference>
<organism evidence="8 9">
    <name type="scientific">Deinococcus terrestris</name>
    <dbReference type="NCBI Taxonomy" id="2651870"/>
    <lineage>
        <taxon>Bacteria</taxon>
        <taxon>Thermotogati</taxon>
        <taxon>Deinococcota</taxon>
        <taxon>Deinococci</taxon>
        <taxon>Deinococcales</taxon>
        <taxon>Deinococcaceae</taxon>
        <taxon>Deinococcus</taxon>
    </lineage>
</organism>
<evidence type="ECO:0000256" key="2">
    <source>
        <dbReference type="ARBA" id="ARBA00010447"/>
    </source>
</evidence>
<dbReference type="EMBL" id="WBSL01000007">
    <property type="protein sequence ID" value="MPY67658.1"/>
    <property type="molecule type" value="Genomic_DNA"/>
</dbReference>
<evidence type="ECO:0000256" key="4">
    <source>
        <dbReference type="ARBA" id="ARBA00022679"/>
    </source>
</evidence>
<evidence type="ECO:0000313" key="9">
    <source>
        <dbReference type="Proteomes" id="UP000484842"/>
    </source>
</evidence>
<dbReference type="GO" id="GO:0006534">
    <property type="term" value="P:cysteine metabolic process"/>
    <property type="evidence" value="ECO:0007669"/>
    <property type="project" value="InterPro"/>
</dbReference>
<dbReference type="SUPFAM" id="SSF53383">
    <property type="entry name" value="PLP-dependent transferases"/>
    <property type="match status" value="1"/>
</dbReference>
<feature type="domain" description="Aminotransferase class V" evidence="7">
    <location>
        <begin position="36"/>
        <end position="407"/>
    </location>
</feature>
<keyword evidence="9" id="KW-1185">Reference proteome</keyword>
<dbReference type="InterPro" id="IPR015422">
    <property type="entry name" value="PyrdxlP-dep_Trfase_small"/>
</dbReference>
<name>A0A7X1NXK9_9DEIO</name>
<keyword evidence="5" id="KW-0663">Pyridoxal phosphate</keyword>
<reference evidence="8 9" key="1">
    <citation type="submission" date="2019-10" db="EMBL/GenBank/DDBJ databases">
        <title>Deinococcus sp. isolated from soil.</title>
        <authorList>
            <person name="Li Y."/>
            <person name="Wang J."/>
        </authorList>
    </citation>
    <scope>NUCLEOTIDE SEQUENCE [LARGE SCALE GENOMIC DNA]</scope>
    <source>
        <strain evidence="8 9">SDU3-2</strain>
    </source>
</reference>
<keyword evidence="4" id="KW-0808">Transferase</keyword>
<dbReference type="GO" id="GO:0031071">
    <property type="term" value="F:cysteine desulfurase activity"/>
    <property type="evidence" value="ECO:0007669"/>
    <property type="project" value="UniProtKB-EC"/>
</dbReference>
<dbReference type="Pfam" id="PF00266">
    <property type="entry name" value="Aminotran_5"/>
    <property type="match status" value="1"/>
</dbReference>
<evidence type="ECO:0000259" key="7">
    <source>
        <dbReference type="Pfam" id="PF00266"/>
    </source>
</evidence>
<protein>
    <recommendedName>
        <fullName evidence="3">cysteine desulfurase</fullName>
        <ecNumber evidence="3">2.8.1.7</ecNumber>
    </recommendedName>
</protein>
<evidence type="ECO:0000256" key="5">
    <source>
        <dbReference type="ARBA" id="ARBA00022898"/>
    </source>
</evidence>
<dbReference type="RefSeq" id="WP_152871987.1">
    <property type="nucleotide sequence ID" value="NZ_WBSL01000007.1"/>
</dbReference>
<dbReference type="PANTHER" id="PTHR43586:SF8">
    <property type="entry name" value="CYSTEINE DESULFURASE 1, CHLOROPLASTIC"/>
    <property type="match status" value="1"/>
</dbReference>
<dbReference type="NCBIfam" id="TIGR01979">
    <property type="entry name" value="sufS"/>
    <property type="match status" value="1"/>
</dbReference>
<evidence type="ECO:0000256" key="6">
    <source>
        <dbReference type="ARBA" id="ARBA00050776"/>
    </source>
</evidence>
<dbReference type="InterPro" id="IPR015424">
    <property type="entry name" value="PyrdxlP-dep_Trfase"/>
</dbReference>
<dbReference type="AlphaFoldDB" id="A0A7X1NXK9"/>
<comment type="caution">
    <text evidence="8">The sequence shown here is derived from an EMBL/GenBank/DDBJ whole genome shotgun (WGS) entry which is preliminary data.</text>
</comment>
<comment type="catalytic activity">
    <reaction evidence="6">
        <text>(sulfur carrier)-H + L-cysteine = (sulfur carrier)-SH + L-alanine</text>
        <dbReference type="Rhea" id="RHEA:43892"/>
        <dbReference type="Rhea" id="RHEA-COMP:14737"/>
        <dbReference type="Rhea" id="RHEA-COMP:14739"/>
        <dbReference type="ChEBI" id="CHEBI:29917"/>
        <dbReference type="ChEBI" id="CHEBI:35235"/>
        <dbReference type="ChEBI" id="CHEBI:57972"/>
        <dbReference type="ChEBI" id="CHEBI:64428"/>
        <dbReference type="EC" id="2.8.1.7"/>
    </reaction>
</comment>
<comment type="similarity">
    <text evidence="2">Belongs to the class-V pyridoxal-phosphate-dependent aminotransferase family. Csd subfamily.</text>
</comment>